<feature type="disulfide bond" evidence="1">
    <location>
        <begin position="67"/>
        <end position="82"/>
    </location>
</feature>
<dbReference type="GO" id="GO:2000406">
    <property type="term" value="P:positive regulation of T cell migration"/>
    <property type="evidence" value="ECO:0007669"/>
    <property type="project" value="TreeGrafter"/>
</dbReference>
<dbReference type="FunFam" id="2.10.50.10:FF:000007">
    <property type="entry name" value="TNF receptor superfamily member 14"/>
    <property type="match status" value="1"/>
</dbReference>
<dbReference type="AlphaFoldDB" id="A0A3B4UK33"/>
<feature type="domain" description="TNFR-Cys" evidence="3">
    <location>
        <begin position="30"/>
        <end position="64"/>
    </location>
</feature>
<proteinExistence type="predicted"/>
<dbReference type="GO" id="GO:0009897">
    <property type="term" value="C:external side of plasma membrane"/>
    <property type="evidence" value="ECO:0007669"/>
    <property type="project" value="TreeGrafter"/>
</dbReference>
<evidence type="ECO:0000313" key="4">
    <source>
        <dbReference type="Ensembl" id="ENSSDUP00000018658.1"/>
    </source>
</evidence>
<organism evidence="4 5">
    <name type="scientific">Seriola dumerili</name>
    <name type="common">Greater amberjack</name>
    <name type="synonym">Caranx dumerili</name>
    <dbReference type="NCBI Taxonomy" id="41447"/>
    <lineage>
        <taxon>Eukaryota</taxon>
        <taxon>Metazoa</taxon>
        <taxon>Chordata</taxon>
        <taxon>Craniata</taxon>
        <taxon>Vertebrata</taxon>
        <taxon>Euteleostomi</taxon>
        <taxon>Actinopterygii</taxon>
        <taxon>Neopterygii</taxon>
        <taxon>Teleostei</taxon>
        <taxon>Neoteleostei</taxon>
        <taxon>Acanthomorphata</taxon>
        <taxon>Carangaria</taxon>
        <taxon>Carangiformes</taxon>
        <taxon>Carangidae</taxon>
        <taxon>Seriola</taxon>
    </lineage>
</organism>
<evidence type="ECO:0000259" key="3">
    <source>
        <dbReference type="PROSITE" id="PS50050"/>
    </source>
</evidence>
<accession>A0A3B4UK33</accession>
<reference evidence="4" key="1">
    <citation type="submission" date="2025-08" db="UniProtKB">
        <authorList>
            <consortium name="Ensembl"/>
        </authorList>
    </citation>
    <scope>IDENTIFICATION</scope>
</reference>
<keyword evidence="1" id="KW-1015">Disulfide bond</keyword>
<dbReference type="GO" id="GO:0050829">
    <property type="term" value="P:defense response to Gram-negative bacterium"/>
    <property type="evidence" value="ECO:0007669"/>
    <property type="project" value="TreeGrafter"/>
</dbReference>
<keyword evidence="5" id="KW-1185">Reference proteome</keyword>
<keyword evidence="2" id="KW-0812">Transmembrane</keyword>
<dbReference type="PROSITE" id="PS50050">
    <property type="entry name" value="TNFR_NGFR_2"/>
    <property type="match status" value="2"/>
</dbReference>
<feature type="disulfide bond" evidence="1">
    <location>
        <begin position="43"/>
        <end position="56"/>
    </location>
</feature>
<dbReference type="STRING" id="41447.ENSSDUP00000018658"/>
<dbReference type="InterPro" id="IPR001368">
    <property type="entry name" value="TNFR/NGFR_Cys_rich_reg"/>
</dbReference>
<dbReference type="Ensembl" id="ENSSDUT00000018993.1">
    <property type="protein sequence ID" value="ENSSDUP00000018658.1"/>
    <property type="gene ID" value="ENSSDUG00000013621.1"/>
</dbReference>
<dbReference type="OMA" id="RITENKQ"/>
<evidence type="ECO:0000256" key="2">
    <source>
        <dbReference type="SAM" id="Phobius"/>
    </source>
</evidence>
<name>A0A3B4UK33_SERDU</name>
<dbReference type="GO" id="GO:0050830">
    <property type="term" value="P:defense response to Gram-positive bacterium"/>
    <property type="evidence" value="ECO:0007669"/>
    <property type="project" value="TreeGrafter"/>
</dbReference>
<dbReference type="GeneTree" id="ENSGT00950000183126"/>
<feature type="disulfide bond" evidence="1">
    <location>
        <begin position="46"/>
        <end position="64"/>
    </location>
</feature>
<dbReference type="SMART" id="SM00208">
    <property type="entry name" value="TNFR"/>
    <property type="match status" value="3"/>
</dbReference>
<evidence type="ECO:0000256" key="1">
    <source>
        <dbReference type="PROSITE-ProRule" id="PRU00206"/>
    </source>
</evidence>
<dbReference type="Pfam" id="PF00020">
    <property type="entry name" value="TNFR_c6"/>
    <property type="match status" value="1"/>
</dbReference>
<dbReference type="SUPFAM" id="SSF57586">
    <property type="entry name" value="TNF receptor-like"/>
    <property type="match status" value="1"/>
</dbReference>
<dbReference type="GO" id="GO:0002720">
    <property type="term" value="P:positive regulation of cytokine production involved in immune response"/>
    <property type="evidence" value="ECO:0007669"/>
    <property type="project" value="TreeGrafter"/>
</dbReference>
<dbReference type="PANTHER" id="PTHR46838:SF1">
    <property type="entry name" value="TUMOR NECROSIS FACTOR RECEPTOR SUPERFAMILY MEMBER 14"/>
    <property type="match status" value="1"/>
</dbReference>
<feature type="repeat" description="TNFR-Cys" evidence="1">
    <location>
        <begin position="30"/>
        <end position="64"/>
    </location>
</feature>
<comment type="caution">
    <text evidence="1">Lacks conserved residue(s) required for the propagation of feature annotation.</text>
</comment>
<dbReference type="GO" id="GO:0046642">
    <property type="term" value="P:negative regulation of alpha-beta T cell proliferation"/>
    <property type="evidence" value="ECO:0007669"/>
    <property type="project" value="TreeGrafter"/>
</dbReference>
<feature type="repeat" description="TNFR-Cys" evidence="1">
    <location>
        <begin position="66"/>
        <end position="112"/>
    </location>
</feature>
<dbReference type="PANTHER" id="PTHR46838">
    <property type="entry name" value="TUMOR NECROSIS FACTOR RECEPTOR SUPERFAMILY MEMBER 14"/>
    <property type="match status" value="1"/>
</dbReference>
<feature type="transmembrane region" description="Helical" evidence="2">
    <location>
        <begin position="161"/>
        <end position="183"/>
    </location>
</feature>
<evidence type="ECO:0000313" key="5">
    <source>
        <dbReference type="Proteomes" id="UP000261420"/>
    </source>
</evidence>
<dbReference type="Proteomes" id="UP000261420">
    <property type="component" value="Unplaced"/>
</dbReference>
<protein>
    <recommendedName>
        <fullName evidence="3">TNFR-Cys domain-containing protein</fullName>
    </recommendedName>
</protein>
<sequence length="219" mass="24610">RYMIINISVKTLSHSSQILMIRVFRGNTLTCDPAEYQIGNKCCPMCPPGNRVRTDCTEFRRTSCLPCLEGTFMNQPTGLKQCYRCTNCDEVTTFNMCIICSCTGTASKDTVCSGCREGTFSDGTFTSCQPHTQCKSENLQLIKPGTAASDAECGERNSLNVIIIVISAVLLLLVIGFVLVLIWKIRKLLAERITENKQNQWHHYDKKVRQEYILPYSPS</sequence>
<keyword evidence="2" id="KW-1133">Transmembrane helix</keyword>
<feature type="domain" description="TNFR-Cys" evidence="3">
    <location>
        <begin position="66"/>
        <end position="112"/>
    </location>
</feature>
<reference evidence="4" key="2">
    <citation type="submission" date="2025-09" db="UniProtKB">
        <authorList>
            <consortium name="Ensembl"/>
        </authorList>
    </citation>
    <scope>IDENTIFICATION</scope>
</reference>
<keyword evidence="2" id="KW-0472">Membrane</keyword>
<dbReference type="Gene3D" id="2.10.50.10">
    <property type="entry name" value="Tumor Necrosis Factor Receptor, subunit A, domain 2"/>
    <property type="match status" value="2"/>
</dbReference>